<dbReference type="InterPro" id="IPR030268">
    <property type="entry name" value="SYNE4"/>
</dbReference>
<evidence type="ECO:0000256" key="3">
    <source>
        <dbReference type="ARBA" id="ARBA00022989"/>
    </source>
</evidence>
<evidence type="ECO:0000313" key="10">
    <source>
        <dbReference type="Proteomes" id="UP001652741"/>
    </source>
</evidence>
<feature type="transmembrane region" description="Helical" evidence="8">
    <location>
        <begin position="522"/>
        <end position="543"/>
    </location>
</feature>
<dbReference type="GO" id="GO:0034993">
    <property type="term" value="C:meiotic nuclear membrane microtubule tethering complex"/>
    <property type="evidence" value="ECO:0007669"/>
    <property type="project" value="InterPro"/>
</dbReference>
<feature type="domain" description="KASH" evidence="9">
    <location>
        <begin position="509"/>
        <end position="570"/>
    </location>
</feature>
<sequence length="570" mass="64222">MPVGVPLPAGSHGYHCPCTTRSDTMSEEDERGVATQSVNSPLGLDLILEHTEPLLSEYHFLPLLEINEEPQDRLPLGTCLIQDGSPSLDGCVQLERKWVLWHEFMKEYSSLSDWLQLAEKAADSPRSAHVLFVTAKEELEKFESLKTQAGARLVQLDSLTLRNRTLTRLFDGAMRSRLVGMARDCGQRWDRLHGTIESVCRRLKHRVSQREEFEGQREEMAVWLADMDLRLTEVEHFSGRDTCDKMWELQSFQGAVGETAGRLNGLLERGEALIQKSEPEDAQDIEAGLQELLLYCAHVFEGVGRLHTRLLSMRLVYEDDWVLTQASDSGCPSEVLLEQDGVFEKSSAPDLQNPPNLDHMVLEWDPSVDIGGPVSQSDADLSYFSANTDREKPLARDGVKRRSYLGSIGSQSDINYRAAEEMCAGCSEGSHSLRYIPVQTHPQELCLTPYTLQSCDLQLKSDRMACRLQLNPQSPEEEPHCNASWEVVHSEQRPDECPNRQTKFRLWPLGAVWVLKTLRSPVFLVVLLAVFLALLVWPTTLLMDPECHRSNSLARSFQLALSYVNGPPPT</sequence>
<dbReference type="SMART" id="SM00150">
    <property type="entry name" value="SPEC"/>
    <property type="match status" value="2"/>
</dbReference>
<gene>
    <name evidence="11" type="primary">LOC106612688</name>
</gene>
<keyword evidence="4 7" id="KW-0472">Membrane</keyword>
<evidence type="ECO:0000256" key="7">
    <source>
        <dbReference type="PROSITE-ProRule" id="PRU00385"/>
    </source>
</evidence>
<dbReference type="PROSITE" id="PS51049">
    <property type="entry name" value="KASH"/>
    <property type="match status" value="1"/>
</dbReference>
<evidence type="ECO:0000256" key="6">
    <source>
        <dbReference type="ARBA" id="ARBA00046312"/>
    </source>
</evidence>
<keyword evidence="2 7" id="KW-0812">Transmembrane</keyword>
<dbReference type="InterPro" id="IPR012315">
    <property type="entry name" value="KASH"/>
</dbReference>
<feature type="topological domain" description="Cytoplasmic" evidence="7">
    <location>
        <begin position="1"/>
        <end position="517"/>
    </location>
</feature>
<evidence type="ECO:0000256" key="2">
    <source>
        <dbReference type="ARBA" id="ARBA00022692"/>
    </source>
</evidence>
<keyword evidence="5" id="KW-0539">Nucleus</keyword>
<evidence type="ECO:0000313" key="11">
    <source>
        <dbReference type="RefSeq" id="XP_014069575.1"/>
    </source>
</evidence>
<accession>A0A1S3SZ05</accession>
<comment type="similarity">
    <text evidence="1">Belongs to the nesprin family.</text>
</comment>
<evidence type="ECO:0000256" key="1">
    <source>
        <dbReference type="ARBA" id="ARBA00008619"/>
    </source>
</evidence>
<dbReference type="Proteomes" id="UP001652741">
    <property type="component" value="Chromosome ssa09"/>
</dbReference>
<name>A0A1S3SZ05_SALSA</name>
<evidence type="ECO:0000256" key="8">
    <source>
        <dbReference type="SAM" id="Phobius"/>
    </source>
</evidence>
<dbReference type="GeneID" id="106612688"/>
<dbReference type="PANTHER" id="PTHR21640:SF1">
    <property type="entry name" value="NESPRIN-4"/>
    <property type="match status" value="1"/>
</dbReference>
<keyword evidence="3 8" id="KW-1133">Transmembrane helix</keyword>
<dbReference type="RefSeq" id="XP_014069575.1">
    <property type="nucleotide sequence ID" value="XM_014214100.2"/>
</dbReference>
<dbReference type="SUPFAM" id="SSF46966">
    <property type="entry name" value="Spectrin repeat"/>
    <property type="match status" value="2"/>
</dbReference>
<reference evidence="11" key="1">
    <citation type="submission" date="2025-08" db="UniProtKB">
        <authorList>
            <consortium name="RefSeq"/>
        </authorList>
    </citation>
    <scope>IDENTIFICATION</scope>
</reference>
<organism evidence="10 11">
    <name type="scientific">Salmo salar</name>
    <name type="common">Atlantic salmon</name>
    <dbReference type="NCBI Taxonomy" id="8030"/>
    <lineage>
        <taxon>Eukaryota</taxon>
        <taxon>Metazoa</taxon>
        <taxon>Chordata</taxon>
        <taxon>Craniata</taxon>
        <taxon>Vertebrata</taxon>
        <taxon>Euteleostomi</taxon>
        <taxon>Actinopterygii</taxon>
        <taxon>Neopterygii</taxon>
        <taxon>Teleostei</taxon>
        <taxon>Protacanthopterygii</taxon>
        <taxon>Salmoniformes</taxon>
        <taxon>Salmonidae</taxon>
        <taxon>Salmoninae</taxon>
        <taxon>Salmo</taxon>
    </lineage>
</organism>
<dbReference type="CDD" id="cd00176">
    <property type="entry name" value="SPEC"/>
    <property type="match status" value="1"/>
</dbReference>
<comment type="subcellular location">
    <subcellularLocation>
        <location evidence="6">Nucleus outer membrane</location>
        <topology evidence="6">Single-pass type IV membrane protein</topology>
    </subcellularLocation>
</comment>
<evidence type="ECO:0000256" key="4">
    <source>
        <dbReference type="ARBA" id="ARBA00023136"/>
    </source>
</evidence>
<evidence type="ECO:0000259" key="9">
    <source>
        <dbReference type="PROSITE" id="PS51049"/>
    </source>
</evidence>
<dbReference type="Pfam" id="PF10541">
    <property type="entry name" value="KASH"/>
    <property type="match status" value="1"/>
</dbReference>
<keyword evidence="10" id="KW-1185">Reference proteome</keyword>
<proteinExistence type="inferred from homology"/>
<dbReference type="SMART" id="SM01249">
    <property type="entry name" value="KASH"/>
    <property type="match status" value="1"/>
</dbReference>
<dbReference type="InterPro" id="IPR018159">
    <property type="entry name" value="Spectrin/alpha-actinin"/>
</dbReference>
<dbReference type="PANTHER" id="PTHR21640">
    <property type="match status" value="1"/>
</dbReference>
<evidence type="ECO:0000256" key="5">
    <source>
        <dbReference type="ARBA" id="ARBA00023242"/>
    </source>
</evidence>
<protein>
    <submittedName>
        <fullName evidence="11">Nesprin-2 isoform X2</fullName>
    </submittedName>
</protein>
<dbReference type="GO" id="GO:0005640">
    <property type="term" value="C:nuclear outer membrane"/>
    <property type="evidence" value="ECO:0007669"/>
    <property type="project" value="UniProtKB-SubCell"/>
</dbReference>
<feature type="topological domain" description="Perinuclear space" evidence="7">
    <location>
        <begin position="539"/>
        <end position="570"/>
    </location>
</feature>
<dbReference type="AlphaFoldDB" id="A0A1S3SZ05"/>
<dbReference type="Gene3D" id="1.20.58.60">
    <property type="match status" value="1"/>
</dbReference>